<proteinExistence type="predicted"/>
<comment type="caution">
    <text evidence="1">The sequence shown here is derived from an EMBL/GenBank/DDBJ whole genome shotgun (WGS) entry which is preliminary data.</text>
</comment>
<dbReference type="Proteomes" id="UP000191008">
    <property type="component" value="Unassembled WGS sequence"/>
</dbReference>
<gene>
    <name evidence="1" type="ORF">B1J93_08765</name>
</gene>
<dbReference type="EMBL" id="MVIT01000061">
    <property type="protein sequence ID" value="OOV43058.1"/>
    <property type="molecule type" value="Genomic_DNA"/>
</dbReference>
<evidence type="ECO:0000313" key="1">
    <source>
        <dbReference type="EMBL" id="OOV43058.1"/>
    </source>
</evidence>
<evidence type="ECO:0000313" key="2">
    <source>
        <dbReference type="Proteomes" id="UP000191008"/>
    </source>
</evidence>
<reference evidence="1 2" key="1">
    <citation type="submission" date="2017-02" db="EMBL/GenBank/DDBJ databases">
        <title>Comparative genomic analysis of Brazilian Leptospira kirschneri strains of different serogroups.</title>
        <authorList>
            <person name="Moreno L.Z."/>
            <person name="Miraglia F."/>
            <person name="Kremer F.S."/>
            <person name="Eslabao M.R."/>
            <person name="Lilenbaum W."/>
            <person name="Dellagostin O.A."/>
            <person name="Moreno A.M."/>
        </authorList>
    </citation>
    <scope>NUCLEOTIDE SEQUENCE [LARGE SCALE GENOMIC DNA]</scope>
    <source>
        <strain evidence="1 2">M110/06</strain>
    </source>
</reference>
<dbReference type="AlphaFoldDB" id="A0A1T1DQB8"/>
<protein>
    <submittedName>
        <fullName evidence="1">Uncharacterized protein</fullName>
    </submittedName>
</protein>
<accession>A0A1T1DQB8</accession>
<dbReference type="RefSeq" id="WP_082292980.1">
    <property type="nucleotide sequence ID" value="NZ_MVIT01000061.1"/>
</dbReference>
<name>A0A1T1DQB8_9LEPT</name>
<sequence>MSRKSITLQDLNRIQFQNQFTVSGNSVLNSTDKLYFITAIHANGNWTMNVRGNNSDPNFRNYSRKGNGDTQFFIPVCANEISFSGVIEFSGFWTNSSLTSH</sequence>
<organism evidence="1 2">
    <name type="scientific">Leptospira kirschneri serovar Pomona</name>
    <dbReference type="NCBI Taxonomy" id="561005"/>
    <lineage>
        <taxon>Bacteria</taxon>
        <taxon>Pseudomonadati</taxon>
        <taxon>Spirochaetota</taxon>
        <taxon>Spirochaetia</taxon>
        <taxon>Leptospirales</taxon>
        <taxon>Leptospiraceae</taxon>
        <taxon>Leptospira</taxon>
    </lineage>
</organism>